<dbReference type="Proteomes" id="UP001374584">
    <property type="component" value="Unassembled WGS sequence"/>
</dbReference>
<evidence type="ECO:0000313" key="3">
    <source>
        <dbReference type="EMBL" id="KAK7372332.1"/>
    </source>
</evidence>
<evidence type="ECO:0000256" key="1">
    <source>
        <dbReference type="SAM" id="MobiDB-lite"/>
    </source>
</evidence>
<dbReference type="AlphaFoldDB" id="A0AAN9RIB3"/>
<dbReference type="EMBL" id="JAYMYR010000003">
    <property type="protein sequence ID" value="KAK7372332.1"/>
    <property type="molecule type" value="Genomic_DNA"/>
</dbReference>
<sequence length="68" mass="7223">MKSPPPPSPSETFALMDTVLVAILCVLLKLCARSQPPAAKMKLAEDMVDEEGPSMSTSTSPSNVTLYV</sequence>
<evidence type="ECO:0000313" key="4">
    <source>
        <dbReference type="Proteomes" id="UP001374584"/>
    </source>
</evidence>
<evidence type="ECO:0000256" key="2">
    <source>
        <dbReference type="SAM" id="Phobius"/>
    </source>
</evidence>
<keyword evidence="2" id="KW-0472">Membrane</keyword>
<gene>
    <name evidence="3" type="ORF">VNO80_05709</name>
</gene>
<protein>
    <submittedName>
        <fullName evidence="3">Uncharacterized protein</fullName>
    </submittedName>
</protein>
<organism evidence="3 4">
    <name type="scientific">Phaseolus coccineus</name>
    <name type="common">Scarlet runner bean</name>
    <name type="synonym">Phaseolus multiflorus</name>
    <dbReference type="NCBI Taxonomy" id="3886"/>
    <lineage>
        <taxon>Eukaryota</taxon>
        <taxon>Viridiplantae</taxon>
        <taxon>Streptophyta</taxon>
        <taxon>Embryophyta</taxon>
        <taxon>Tracheophyta</taxon>
        <taxon>Spermatophyta</taxon>
        <taxon>Magnoliopsida</taxon>
        <taxon>eudicotyledons</taxon>
        <taxon>Gunneridae</taxon>
        <taxon>Pentapetalae</taxon>
        <taxon>rosids</taxon>
        <taxon>fabids</taxon>
        <taxon>Fabales</taxon>
        <taxon>Fabaceae</taxon>
        <taxon>Papilionoideae</taxon>
        <taxon>50 kb inversion clade</taxon>
        <taxon>NPAAA clade</taxon>
        <taxon>indigoferoid/millettioid clade</taxon>
        <taxon>Phaseoleae</taxon>
        <taxon>Phaseolus</taxon>
    </lineage>
</organism>
<feature type="compositionally biased region" description="Polar residues" evidence="1">
    <location>
        <begin position="54"/>
        <end position="68"/>
    </location>
</feature>
<reference evidence="3 4" key="1">
    <citation type="submission" date="2024-01" db="EMBL/GenBank/DDBJ databases">
        <title>The genomes of 5 underutilized Papilionoideae crops provide insights into root nodulation and disease resistanc.</title>
        <authorList>
            <person name="Jiang F."/>
        </authorList>
    </citation>
    <scope>NUCLEOTIDE SEQUENCE [LARGE SCALE GENOMIC DNA]</scope>
    <source>
        <strain evidence="3">JINMINGXINNONG_FW02</strain>
        <tissue evidence="3">Leaves</tissue>
    </source>
</reference>
<keyword evidence="4" id="KW-1185">Reference proteome</keyword>
<keyword evidence="2" id="KW-0812">Transmembrane</keyword>
<name>A0AAN9RIB3_PHACN</name>
<accession>A0AAN9RIB3</accession>
<feature type="region of interest" description="Disordered" evidence="1">
    <location>
        <begin position="49"/>
        <end position="68"/>
    </location>
</feature>
<proteinExistence type="predicted"/>
<keyword evidence="2" id="KW-1133">Transmembrane helix</keyword>
<feature type="transmembrane region" description="Helical" evidence="2">
    <location>
        <begin position="12"/>
        <end position="32"/>
    </location>
</feature>
<comment type="caution">
    <text evidence="3">The sequence shown here is derived from an EMBL/GenBank/DDBJ whole genome shotgun (WGS) entry which is preliminary data.</text>
</comment>